<keyword evidence="3" id="KW-1185">Reference proteome</keyword>
<evidence type="ECO:0000313" key="3">
    <source>
        <dbReference type="Proteomes" id="UP001444071"/>
    </source>
</evidence>
<sequence length="56" mass="6467">NQMSGFTVHIILKILGIIMLYSTIILLESWFRFFKKPKMETQEPTYVNSVMAAKAS</sequence>
<gene>
    <name evidence="2" type="ORF">XENORESO_019638</name>
</gene>
<reference evidence="2 3" key="1">
    <citation type="submission" date="2021-06" db="EMBL/GenBank/DDBJ databases">
        <authorList>
            <person name="Palmer J.M."/>
        </authorList>
    </citation>
    <scope>NUCLEOTIDE SEQUENCE [LARGE SCALE GENOMIC DNA]</scope>
    <source>
        <strain evidence="2 3">XR_2019</strain>
        <tissue evidence="2">Muscle</tissue>
    </source>
</reference>
<dbReference type="EMBL" id="JAHRIM010007334">
    <property type="protein sequence ID" value="MEQ2259834.1"/>
    <property type="molecule type" value="Genomic_DNA"/>
</dbReference>
<protein>
    <submittedName>
        <fullName evidence="2">Uncharacterized protein</fullName>
    </submittedName>
</protein>
<evidence type="ECO:0000313" key="2">
    <source>
        <dbReference type="EMBL" id="MEQ2259834.1"/>
    </source>
</evidence>
<dbReference type="Proteomes" id="UP001444071">
    <property type="component" value="Unassembled WGS sequence"/>
</dbReference>
<keyword evidence="1" id="KW-1133">Transmembrane helix</keyword>
<feature type="non-terminal residue" evidence="2">
    <location>
        <position position="1"/>
    </location>
</feature>
<evidence type="ECO:0000256" key="1">
    <source>
        <dbReference type="SAM" id="Phobius"/>
    </source>
</evidence>
<keyword evidence="1" id="KW-0812">Transmembrane</keyword>
<keyword evidence="1" id="KW-0472">Membrane</keyword>
<proteinExistence type="predicted"/>
<comment type="caution">
    <text evidence="2">The sequence shown here is derived from an EMBL/GenBank/DDBJ whole genome shotgun (WGS) entry which is preliminary data.</text>
</comment>
<organism evidence="2 3">
    <name type="scientific">Xenotaenia resolanae</name>
    <dbReference type="NCBI Taxonomy" id="208358"/>
    <lineage>
        <taxon>Eukaryota</taxon>
        <taxon>Metazoa</taxon>
        <taxon>Chordata</taxon>
        <taxon>Craniata</taxon>
        <taxon>Vertebrata</taxon>
        <taxon>Euteleostomi</taxon>
        <taxon>Actinopterygii</taxon>
        <taxon>Neopterygii</taxon>
        <taxon>Teleostei</taxon>
        <taxon>Neoteleostei</taxon>
        <taxon>Acanthomorphata</taxon>
        <taxon>Ovalentaria</taxon>
        <taxon>Atherinomorphae</taxon>
        <taxon>Cyprinodontiformes</taxon>
        <taxon>Goodeidae</taxon>
        <taxon>Xenotaenia</taxon>
    </lineage>
</organism>
<accession>A0ABV0VRI1</accession>
<feature type="transmembrane region" description="Helical" evidence="1">
    <location>
        <begin position="6"/>
        <end position="31"/>
    </location>
</feature>
<name>A0ABV0VRI1_9TELE</name>